<comment type="cofactor">
    <cofactor evidence="1">
        <name>[4Fe-4S] cluster</name>
        <dbReference type="ChEBI" id="CHEBI:49883"/>
    </cofactor>
</comment>
<evidence type="ECO:0000313" key="8">
    <source>
        <dbReference type="EMBL" id="MSA88337.1"/>
    </source>
</evidence>
<dbReference type="EMBL" id="WKPJ01000003">
    <property type="protein sequence ID" value="MSA88337.1"/>
    <property type="molecule type" value="Genomic_DNA"/>
</dbReference>
<dbReference type="OrthoDB" id="9801689at2"/>
<dbReference type="InterPro" id="IPR007197">
    <property type="entry name" value="rSAM"/>
</dbReference>
<proteinExistence type="predicted"/>
<evidence type="ECO:0000313" key="11">
    <source>
        <dbReference type="Proteomes" id="UP000480929"/>
    </source>
</evidence>
<accession>A0A6N7S387</accession>
<dbReference type="InterPro" id="IPR006638">
    <property type="entry name" value="Elp3/MiaA/NifB-like_rSAM"/>
</dbReference>
<evidence type="ECO:0000256" key="6">
    <source>
        <dbReference type="ARBA" id="ARBA00023014"/>
    </source>
</evidence>
<dbReference type="InterPro" id="IPR032432">
    <property type="entry name" value="Radical_SAM_C"/>
</dbReference>
<dbReference type="Proteomes" id="UP000433575">
    <property type="component" value="Unassembled WGS sequence"/>
</dbReference>
<keyword evidence="5" id="KW-0408">Iron</keyword>
<keyword evidence="4" id="KW-0479">Metal-binding</keyword>
<keyword evidence="6" id="KW-0411">Iron-sulfur</keyword>
<evidence type="ECO:0000256" key="3">
    <source>
        <dbReference type="ARBA" id="ARBA00022691"/>
    </source>
</evidence>
<dbReference type="InterPro" id="IPR039661">
    <property type="entry name" value="ELP3"/>
</dbReference>
<keyword evidence="11" id="KW-1185">Reference proteome</keyword>
<evidence type="ECO:0000256" key="4">
    <source>
        <dbReference type="ARBA" id="ARBA00022723"/>
    </source>
</evidence>
<dbReference type="SFLD" id="SFLDG01086">
    <property type="entry name" value="elongater_protein-like"/>
    <property type="match status" value="1"/>
</dbReference>
<dbReference type="RefSeq" id="WP_154237932.1">
    <property type="nucleotide sequence ID" value="NZ_WKPI01000007.1"/>
</dbReference>
<dbReference type="GO" id="GO:0003824">
    <property type="term" value="F:catalytic activity"/>
    <property type="evidence" value="ECO:0007669"/>
    <property type="project" value="InterPro"/>
</dbReference>
<name>A0A6N7S387_9FIRM</name>
<dbReference type="NCBIfam" id="TIGR01212">
    <property type="entry name" value="TIGR01212 family radical SAM protein"/>
    <property type="match status" value="1"/>
</dbReference>
<evidence type="ECO:0000256" key="2">
    <source>
        <dbReference type="ARBA" id="ARBA00022485"/>
    </source>
</evidence>
<dbReference type="InterPro" id="IPR058240">
    <property type="entry name" value="rSAM_sf"/>
</dbReference>
<feature type="domain" description="Radical SAM core" evidence="7">
    <location>
        <begin position="26"/>
        <end position="267"/>
    </location>
</feature>
<dbReference type="InterPro" id="IPR005911">
    <property type="entry name" value="YhcC-like"/>
</dbReference>
<gene>
    <name evidence="9" type="ORF">GKD88_06040</name>
    <name evidence="8" type="ORF">GKE08_03255</name>
</gene>
<dbReference type="GO" id="GO:0046872">
    <property type="term" value="F:metal ion binding"/>
    <property type="evidence" value="ECO:0007669"/>
    <property type="project" value="UniProtKB-KW"/>
</dbReference>
<dbReference type="PANTHER" id="PTHR11135:SF1">
    <property type="entry name" value="PROTEIN YHCC"/>
    <property type="match status" value="1"/>
</dbReference>
<dbReference type="SFLD" id="SFLDG01091">
    <property type="entry name" value="uncharacterized_CHP01210-like"/>
    <property type="match status" value="1"/>
</dbReference>
<reference evidence="10 11" key="1">
    <citation type="journal article" date="2019" name="Nat. Med.">
        <title>A library of human gut bacterial isolates paired with longitudinal multiomics data enables mechanistic microbiome research.</title>
        <authorList>
            <person name="Poyet M."/>
            <person name="Groussin M."/>
            <person name="Gibbons S.M."/>
            <person name="Avila-Pacheco J."/>
            <person name="Jiang X."/>
            <person name="Kearney S.M."/>
            <person name="Perrotta A.R."/>
            <person name="Berdy B."/>
            <person name="Zhao S."/>
            <person name="Lieberman T.D."/>
            <person name="Swanson P.K."/>
            <person name="Smith M."/>
            <person name="Roesemann S."/>
            <person name="Alexander J.E."/>
            <person name="Rich S.A."/>
            <person name="Livny J."/>
            <person name="Vlamakis H."/>
            <person name="Clish C."/>
            <person name="Bullock K."/>
            <person name="Deik A."/>
            <person name="Scott J."/>
            <person name="Pierce K.A."/>
            <person name="Xavier R.J."/>
            <person name="Alm E.J."/>
        </authorList>
    </citation>
    <scope>NUCLEOTIDE SEQUENCE [LARGE SCALE GENOMIC DNA]</scope>
    <source>
        <strain evidence="8 10">BIOML-A4</strain>
        <strain evidence="9 11">BIOML-A5</strain>
    </source>
</reference>
<dbReference type="GO" id="GO:0051539">
    <property type="term" value="F:4 iron, 4 sulfur cluster binding"/>
    <property type="evidence" value="ECO:0007669"/>
    <property type="project" value="UniProtKB-KW"/>
</dbReference>
<dbReference type="PANTHER" id="PTHR11135">
    <property type="entry name" value="HISTONE ACETYLTRANSFERASE-RELATED"/>
    <property type="match status" value="1"/>
</dbReference>
<dbReference type="Pfam" id="PF04055">
    <property type="entry name" value="Radical_SAM"/>
    <property type="match status" value="1"/>
</dbReference>
<evidence type="ECO:0000259" key="7">
    <source>
        <dbReference type="PROSITE" id="PS51918"/>
    </source>
</evidence>
<keyword evidence="3" id="KW-0949">S-adenosyl-L-methionine</keyword>
<dbReference type="Pfam" id="PF16199">
    <property type="entry name" value="Radical_SAM_C"/>
    <property type="match status" value="1"/>
</dbReference>
<dbReference type="PROSITE" id="PS51918">
    <property type="entry name" value="RADICAL_SAM"/>
    <property type="match status" value="1"/>
</dbReference>
<evidence type="ECO:0000313" key="9">
    <source>
        <dbReference type="EMBL" id="MSC32676.1"/>
    </source>
</evidence>
<keyword evidence="2" id="KW-0004">4Fe-4S</keyword>
<dbReference type="EMBL" id="WKPI01000007">
    <property type="protein sequence ID" value="MSC32676.1"/>
    <property type="molecule type" value="Genomic_DNA"/>
</dbReference>
<evidence type="ECO:0000256" key="5">
    <source>
        <dbReference type="ARBA" id="ARBA00023004"/>
    </source>
</evidence>
<dbReference type="SMART" id="SM00729">
    <property type="entry name" value="Elp3"/>
    <property type="match status" value="1"/>
</dbReference>
<dbReference type="Gene3D" id="3.30.750.200">
    <property type="match status" value="1"/>
</dbReference>
<sequence length="317" mass="35920">MKTNNPFLYSDDNKRYHTWNYYLRHQFGKKVAKVPLDGGFTCPNRDGTCGTGGCTFCTRSGSGEFAGDRAEPLLSQYAKGQAMMRHKWPDADFIPYFQAYTNTYGPLSKIQDCLTPFLDRPEVAAIAIATRADCLEQEKIDWLAQCCAKKEIWLELGVQSVHDRTARQIHRGHDYAQVVETVTRLVRTPLKICVHLINGLPGEDAAMMLETACQINQLPIHAVKLHMLHLMQDTQLADAYMQQPFPLLTRDEYVAIVVDQLERLRPEIIIQRLTGDGAGEALIAPEWTKKKTIVLNEIDKRMANLNTWQGKLVSNGR</sequence>
<evidence type="ECO:0000313" key="10">
    <source>
        <dbReference type="Proteomes" id="UP000433575"/>
    </source>
</evidence>
<dbReference type="SFLD" id="SFLDS00029">
    <property type="entry name" value="Radical_SAM"/>
    <property type="match status" value="1"/>
</dbReference>
<dbReference type="SUPFAM" id="SSF102114">
    <property type="entry name" value="Radical SAM enzymes"/>
    <property type="match status" value="1"/>
</dbReference>
<dbReference type="AlphaFoldDB" id="A0A6N7S387"/>
<protein>
    <submittedName>
        <fullName evidence="8">TIGR01212 family radical SAM protein</fullName>
    </submittedName>
</protein>
<comment type="caution">
    <text evidence="8">The sequence shown here is derived from an EMBL/GenBank/DDBJ whole genome shotgun (WGS) entry which is preliminary data.</text>
</comment>
<dbReference type="Proteomes" id="UP000480929">
    <property type="component" value="Unassembled WGS sequence"/>
</dbReference>
<evidence type="ECO:0000256" key="1">
    <source>
        <dbReference type="ARBA" id="ARBA00001966"/>
    </source>
</evidence>
<organism evidence="8 10">
    <name type="scientific">Holdemania massiliensis</name>
    <dbReference type="NCBI Taxonomy" id="1468449"/>
    <lineage>
        <taxon>Bacteria</taxon>
        <taxon>Bacillati</taxon>
        <taxon>Bacillota</taxon>
        <taxon>Erysipelotrichia</taxon>
        <taxon>Erysipelotrichales</taxon>
        <taxon>Erysipelotrichaceae</taxon>
        <taxon>Holdemania</taxon>
    </lineage>
</organism>